<evidence type="ECO:0000313" key="4">
    <source>
        <dbReference type="Proteomes" id="UP001057498"/>
    </source>
</evidence>
<dbReference type="SUPFAM" id="SSF75304">
    <property type="entry name" value="Amidase signature (AS) enzymes"/>
    <property type="match status" value="1"/>
</dbReference>
<protein>
    <submittedName>
        <fullName evidence="3">6-aminohexanoate-cyclic-dimer hydrolase</fullName>
    </submittedName>
</protein>
<comment type="similarity">
    <text evidence="1">Belongs to the amidase family.</text>
</comment>
<keyword evidence="4" id="KW-1185">Reference proteome</keyword>
<dbReference type="Pfam" id="PF01425">
    <property type="entry name" value="Amidase"/>
    <property type="match status" value="1"/>
</dbReference>
<reference evidence="3" key="1">
    <citation type="submission" date="2022-04" db="EMBL/GenBank/DDBJ databases">
        <title>Whole genome sequence of Sphaerotilus sp. FB-5.</title>
        <authorList>
            <person name="Takeda M."/>
            <person name="Narihara S."/>
            <person name="Akimoto M."/>
            <person name="Akimoto R."/>
            <person name="Nishiyashiki S."/>
            <person name="Murakami T."/>
        </authorList>
    </citation>
    <scope>NUCLEOTIDE SEQUENCE</scope>
    <source>
        <strain evidence="3">FB-5</strain>
    </source>
</reference>
<organism evidence="3 4">
    <name type="scientific">Sphaerotilus microaerophilus</name>
    <dbReference type="NCBI Taxonomy" id="2914710"/>
    <lineage>
        <taxon>Bacteria</taxon>
        <taxon>Pseudomonadati</taxon>
        <taxon>Pseudomonadota</taxon>
        <taxon>Betaproteobacteria</taxon>
        <taxon>Burkholderiales</taxon>
        <taxon>Sphaerotilaceae</taxon>
        <taxon>Sphaerotilus</taxon>
    </lineage>
</organism>
<dbReference type="GO" id="GO:0016787">
    <property type="term" value="F:hydrolase activity"/>
    <property type="evidence" value="ECO:0007669"/>
    <property type="project" value="UniProtKB-KW"/>
</dbReference>
<dbReference type="InterPro" id="IPR000120">
    <property type="entry name" value="Amidase"/>
</dbReference>
<gene>
    <name evidence="3" type="ORF">CATMQ487_32080</name>
</gene>
<name>A0ABN6PQC1_9BURK</name>
<dbReference type="EMBL" id="AP025730">
    <property type="protein sequence ID" value="BDI06238.1"/>
    <property type="molecule type" value="Genomic_DNA"/>
</dbReference>
<evidence type="ECO:0000256" key="1">
    <source>
        <dbReference type="ARBA" id="ARBA00009199"/>
    </source>
</evidence>
<dbReference type="PROSITE" id="PS00571">
    <property type="entry name" value="AMIDASES"/>
    <property type="match status" value="1"/>
</dbReference>
<accession>A0ABN6PQC1</accession>
<sequence>MALPLPEYEGWDATSMAALIRDGQLSALEVLEAAIARAEARTGANGLNAISHRHHEQARAAASRLAGLGPAERARRAAGAPLLGVPFLLKDLGLALQGTVTSHGCAFFQDAVADHDSTLVQRYKAAGLNIFGKTISPEFGQTATTESRWYGRTLNPWNRALSSGGSSGGSAVAVAAGVLPVAHASDGGGSIRIPASHCGLFGLKPSRGRLPTGPRMLEGWMGLSTHHVISRSVRDSALLLQLTQGAEPGSRTAPPSDDMLGALQRPPRTLRIGLLETNPFGLPVHPDCQDAARRAAALCESLGHQVEPVPLPLPAALVGEMFAGMGVVTTTGLLASVHAREQQLGRAVRESELEAVSWGNIDRARGHSAEQLLAARASFDQVGRLFDLFFAGHDLLLSPVTAAPPPPLGAMSLDQPYDDYVKAAVMASPFTALFNMSGHPAMSVPLHWNAAGLPLGAQFVADLGAETRLLALAAQLEQAAPWAARRPPA</sequence>
<dbReference type="Proteomes" id="UP001057498">
    <property type="component" value="Chromosome"/>
</dbReference>
<dbReference type="PANTHER" id="PTHR11895">
    <property type="entry name" value="TRANSAMIDASE"/>
    <property type="match status" value="1"/>
</dbReference>
<evidence type="ECO:0000313" key="3">
    <source>
        <dbReference type="EMBL" id="BDI06238.1"/>
    </source>
</evidence>
<dbReference type="InterPro" id="IPR036928">
    <property type="entry name" value="AS_sf"/>
</dbReference>
<proteinExistence type="inferred from homology"/>
<feature type="domain" description="Amidase" evidence="2">
    <location>
        <begin position="29"/>
        <end position="470"/>
    </location>
</feature>
<dbReference type="PANTHER" id="PTHR11895:SF7">
    <property type="entry name" value="GLUTAMYL-TRNA(GLN) AMIDOTRANSFERASE SUBUNIT A, MITOCHONDRIAL"/>
    <property type="match status" value="1"/>
</dbReference>
<dbReference type="InterPro" id="IPR023631">
    <property type="entry name" value="Amidase_dom"/>
</dbReference>
<evidence type="ECO:0000259" key="2">
    <source>
        <dbReference type="Pfam" id="PF01425"/>
    </source>
</evidence>
<dbReference type="InterPro" id="IPR020556">
    <property type="entry name" value="Amidase_CS"/>
</dbReference>
<dbReference type="Gene3D" id="3.90.1300.10">
    <property type="entry name" value="Amidase signature (AS) domain"/>
    <property type="match status" value="1"/>
</dbReference>
<keyword evidence="3" id="KW-0378">Hydrolase</keyword>